<evidence type="ECO:0000256" key="2">
    <source>
        <dbReference type="ARBA" id="ARBA00004358"/>
    </source>
</evidence>
<evidence type="ECO:0000256" key="1">
    <source>
        <dbReference type="ARBA" id="ARBA00004304"/>
    </source>
</evidence>
<keyword evidence="17" id="KW-0968">Cytoplasmic vesicle</keyword>
<evidence type="ECO:0000256" key="5">
    <source>
        <dbReference type="ARBA" id="ARBA00005363"/>
    </source>
</evidence>
<evidence type="ECO:0000256" key="8">
    <source>
        <dbReference type="ARBA" id="ARBA00022692"/>
    </source>
</evidence>
<keyword evidence="14" id="KW-0496">Mitochondrion</keyword>
<dbReference type="GO" id="GO:0015031">
    <property type="term" value="P:protein transport"/>
    <property type="evidence" value="ECO:0007669"/>
    <property type="project" value="UniProtKB-KW"/>
</dbReference>
<comment type="similarity">
    <text evidence="5">Belongs to the ATG27 family.</text>
</comment>
<dbReference type="GO" id="GO:0005802">
    <property type="term" value="C:trans-Golgi network"/>
    <property type="evidence" value="ECO:0007669"/>
    <property type="project" value="TreeGrafter"/>
</dbReference>
<keyword evidence="11 18" id="KW-1133">Transmembrane helix</keyword>
<feature type="chain" id="PRO_5027568436" description="Autophagy-related protein 27" evidence="19">
    <location>
        <begin position="20"/>
        <end position="339"/>
    </location>
</feature>
<dbReference type="GO" id="GO:0034045">
    <property type="term" value="C:phagophore assembly site membrane"/>
    <property type="evidence" value="ECO:0007669"/>
    <property type="project" value="UniProtKB-SubCell"/>
</dbReference>
<dbReference type="GO" id="GO:0010008">
    <property type="term" value="C:endosome membrane"/>
    <property type="evidence" value="ECO:0007669"/>
    <property type="project" value="UniProtKB-SubCell"/>
</dbReference>
<evidence type="ECO:0000256" key="9">
    <source>
        <dbReference type="ARBA" id="ARBA00022729"/>
    </source>
</evidence>
<dbReference type="InterPro" id="IPR018939">
    <property type="entry name" value="Autophagy-rel_prot_27"/>
</dbReference>
<feature type="transmembrane region" description="Helical" evidence="18">
    <location>
        <begin position="274"/>
        <end position="294"/>
    </location>
</feature>
<dbReference type="GO" id="GO:0006914">
    <property type="term" value="P:autophagy"/>
    <property type="evidence" value="ECO:0007669"/>
    <property type="project" value="UniProtKB-KW"/>
</dbReference>
<dbReference type="InterPro" id="IPR044865">
    <property type="entry name" value="MRH_dom"/>
</dbReference>
<keyword evidence="7" id="KW-0813">Transport</keyword>
<dbReference type="PROSITE" id="PS51914">
    <property type="entry name" value="MRH"/>
    <property type="match status" value="1"/>
</dbReference>
<protein>
    <recommendedName>
        <fullName evidence="6">Autophagy-related protein 27</fullName>
    </recommendedName>
</protein>
<evidence type="ECO:0000256" key="3">
    <source>
        <dbReference type="ARBA" id="ARBA00004394"/>
    </source>
</evidence>
<gene>
    <name evidence="22" type="primary">LOC109469593</name>
</gene>
<evidence type="ECO:0000313" key="21">
    <source>
        <dbReference type="Proteomes" id="UP000515135"/>
    </source>
</evidence>
<evidence type="ECO:0000256" key="12">
    <source>
        <dbReference type="ARBA" id="ARBA00023006"/>
    </source>
</evidence>
<dbReference type="PANTHER" id="PTHR15071:SF0">
    <property type="entry name" value="MANNOSE 6-PHOSPHATE RECEPTOR-LIKE PROTEIN 1"/>
    <property type="match status" value="1"/>
</dbReference>
<dbReference type="SUPFAM" id="SSF50911">
    <property type="entry name" value="Mannose 6-phosphate receptor domain"/>
    <property type="match status" value="1"/>
</dbReference>
<evidence type="ECO:0000256" key="16">
    <source>
        <dbReference type="ARBA" id="ARBA00023157"/>
    </source>
</evidence>
<keyword evidence="13" id="KW-0333">Golgi apparatus</keyword>
<accession>A0A6P4Y3W5</accession>
<evidence type="ECO:0000256" key="18">
    <source>
        <dbReference type="SAM" id="Phobius"/>
    </source>
</evidence>
<dbReference type="GO" id="GO:0000139">
    <property type="term" value="C:Golgi membrane"/>
    <property type="evidence" value="ECO:0007669"/>
    <property type="project" value="UniProtKB-SubCell"/>
</dbReference>
<feature type="domain" description="MRH" evidence="20">
    <location>
        <begin position="134"/>
        <end position="259"/>
    </location>
</feature>
<evidence type="ECO:0000259" key="20">
    <source>
        <dbReference type="PROSITE" id="PS51914"/>
    </source>
</evidence>
<evidence type="ECO:0000256" key="13">
    <source>
        <dbReference type="ARBA" id="ARBA00023034"/>
    </source>
</evidence>
<dbReference type="GeneID" id="109469593"/>
<evidence type="ECO:0000256" key="11">
    <source>
        <dbReference type="ARBA" id="ARBA00022989"/>
    </source>
</evidence>
<evidence type="ECO:0000256" key="6">
    <source>
        <dbReference type="ARBA" id="ARBA00013776"/>
    </source>
</evidence>
<proteinExistence type="inferred from homology"/>
<organism evidence="21 22">
    <name type="scientific">Branchiostoma belcheri</name>
    <name type="common">Amphioxus</name>
    <dbReference type="NCBI Taxonomy" id="7741"/>
    <lineage>
        <taxon>Eukaryota</taxon>
        <taxon>Metazoa</taxon>
        <taxon>Chordata</taxon>
        <taxon>Cephalochordata</taxon>
        <taxon>Leptocardii</taxon>
        <taxon>Amphioxiformes</taxon>
        <taxon>Branchiostomatidae</taxon>
        <taxon>Branchiostoma</taxon>
    </lineage>
</organism>
<dbReference type="OrthoDB" id="29460at2759"/>
<dbReference type="GO" id="GO:0031966">
    <property type="term" value="C:mitochondrial membrane"/>
    <property type="evidence" value="ECO:0007669"/>
    <property type="project" value="UniProtKB-SubCell"/>
</dbReference>
<comment type="subcellular location">
    <subcellularLocation>
        <location evidence="2">Cytoplasmic vesicle membrane</location>
        <topology evidence="2">Single-pass type I membrane protein</topology>
    </subcellularLocation>
    <subcellularLocation>
        <location evidence="3">Golgi apparatus membrane</location>
    </subcellularLocation>
    <subcellularLocation>
        <location evidence="1">Mitochondrion membrane</location>
        <topology evidence="1">Single-pass membrane protein</topology>
    </subcellularLocation>
    <subcellularLocation>
        <location evidence="4">Preautophagosomal structure membrane</location>
        <topology evidence="4">Single-pass type I membrane protein</topology>
    </subcellularLocation>
</comment>
<keyword evidence="12" id="KW-0072">Autophagy</keyword>
<name>A0A6P4Y3W5_BRABE</name>
<evidence type="ECO:0000256" key="17">
    <source>
        <dbReference type="ARBA" id="ARBA00023329"/>
    </source>
</evidence>
<sequence length="339" mass="35386">MFLTVTCVSLLWLVGQGVAQNATCDRAETACSCTMSDGSGTINLQYVETGKPTYKDQVAAVQKDDYLYSWNPCTPFTEGPAGDQDSCTDAAACQISKDQSNFFGLGTHDSAQFAADTDPDSGGLVVSVVYQAASSGRYKDYIATQTTDDYLYSWNPCAPFSEVGSGDPDESCTNVAACQVAKDGSISYGLGTQDSASFTVTDDPDMGQTLTLVYQMPEGGRVSGVILECTQGATTFSAIGEVTVGAYSFQLSSPCACPGAGPGCAGGGLSGGSVFLIILVVLAAVYVIAGAIFMKFVKGAQGSEVIPNIAFWKSLPGYVKDGVFFILSPCRRSKGYESV</sequence>
<evidence type="ECO:0000256" key="10">
    <source>
        <dbReference type="ARBA" id="ARBA00022927"/>
    </source>
</evidence>
<keyword evidence="10" id="KW-0653">Protein transport</keyword>
<dbReference type="InterPro" id="IPR009011">
    <property type="entry name" value="Man6P_isomerase_rcpt-bd_dom_sf"/>
</dbReference>
<keyword evidence="21" id="KW-1185">Reference proteome</keyword>
<keyword evidence="15 18" id="KW-0472">Membrane</keyword>
<evidence type="ECO:0000256" key="7">
    <source>
        <dbReference type="ARBA" id="ARBA00022448"/>
    </source>
</evidence>
<evidence type="ECO:0000256" key="15">
    <source>
        <dbReference type="ARBA" id="ARBA00023136"/>
    </source>
</evidence>
<dbReference type="RefSeq" id="XP_019623690.1">
    <property type="nucleotide sequence ID" value="XM_019768131.1"/>
</dbReference>
<evidence type="ECO:0000256" key="4">
    <source>
        <dbReference type="ARBA" id="ARBA00004472"/>
    </source>
</evidence>
<keyword evidence="9 19" id="KW-0732">Signal</keyword>
<evidence type="ECO:0000313" key="22">
    <source>
        <dbReference type="RefSeq" id="XP_019623690.1"/>
    </source>
</evidence>
<reference evidence="22" key="1">
    <citation type="submission" date="2025-08" db="UniProtKB">
        <authorList>
            <consortium name="RefSeq"/>
        </authorList>
    </citation>
    <scope>IDENTIFICATION</scope>
    <source>
        <tissue evidence="22">Gonad</tissue>
    </source>
</reference>
<feature type="signal peptide" evidence="19">
    <location>
        <begin position="1"/>
        <end position="19"/>
    </location>
</feature>
<evidence type="ECO:0000256" key="14">
    <source>
        <dbReference type="ARBA" id="ARBA00023128"/>
    </source>
</evidence>
<dbReference type="AlphaFoldDB" id="A0A6P4Y3W5"/>
<dbReference type="Proteomes" id="UP000515135">
    <property type="component" value="Unplaced"/>
</dbReference>
<keyword evidence="8 18" id="KW-0812">Transmembrane</keyword>
<dbReference type="Gene3D" id="2.70.130.10">
    <property type="entry name" value="Mannose-6-phosphate receptor binding domain"/>
    <property type="match status" value="2"/>
</dbReference>
<dbReference type="Pfam" id="PF09451">
    <property type="entry name" value="ATG27"/>
    <property type="match status" value="1"/>
</dbReference>
<evidence type="ECO:0000256" key="19">
    <source>
        <dbReference type="SAM" id="SignalP"/>
    </source>
</evidence>
<dbReference type="PANTHER" id="PTHR15071">
    <property type="entry name" value="MANNOSE-6-PHOSPHATE RECEPTOR FAMILY MEMBER"/>
    <property type="match status" value="1"/>
</dbReference>
<dbReference type="KEGG" id="bbel:109469593"/>
<keyword evidence="16" id="KW-1015">Disulfide bond</keyword>